<dbReference type="GO" id="GO:0006351">
    <property type="term" value="P:DNA-templated transcription"/>
    <property type="evidence" value="ECO:0007669"/>
    <property type="project" value="InterPro"/>
</dbReference>
<dbReference type="InterPro" id="IPR036236">
    <property type="entry name" value="Znf_C2H2_sf"/>
</dbReference>
<dbReference type="PROSITE" id="PS00463">
    <property type="entry name" value="ZN2_CY6_FUNGAL_1"/>
    <property type="match status" value="1"/>
</dbReference>
<feature type="domain" description="C2H2-type" evidence="11">
    <location>
        <begin position="45"/>
        <end position="72"/>
    </location>
</feature>
<evidence type="ECO:0000259" key="11">
    <source>
        <dbReference type="PROSITE" id="PS50157"/>
    </source>
</evidence>
<evidence type="ECO:0000256" key="1">
    <source>
        <dbReference type="ARBA" id="ARBA00022723"/>
    </source>
</evidence>
<dbReference type="GO" id="GO:0000981">
    <property type="term" value="F:DNA-binding transcription factor activity, RNA polymerase II-specific"/>
    <property type="evidence" value="ECO:0007669"/>
    <property type="project" value="InterPro"/>
</dbReference>
<feature type="domain" description="Zn(2)-C6 fungal-type" evidence="10">
    <location>
        <begin position="82"/>
        <end position="111"/>
    </location>
</feature>
<keyword evidence="4" id="KW-0862">Zinc</keyword>
<dbReference type="PROSITE" id="PS00028">
    <property type="entry name" value="ZINC_FINGER_C2H2_1"/>
    <property type="match status" value="2"/>
</dbReference>
<evidence type="ECO:0000256" key="3">
    <source>
        <dbReference type="ARBA" id="ARBA00022771"/>
    </source>
</evidence>
<dbReference type="SUPFAM" id="SSF57701">
    <property type="entry name" value="Zn2/Cys6 DNA-binding domain"/>
    <property type="match status" value="1"/>
</dbReference>
<dbReference type="Gene3D" id="3.30.160.60">
    <property type="entry name" value="Classic Zinc Finger"/>
    <property type="match status" value="2"/>
</dbReference>
<evidence type="ECO:0000256" key="7">
    <source>
        <dbReference type="ARBA" id="ARBA00023242"/>
    </source>
</evidence>
<dbReference type="CDD" id="cd12148">
    <property type="entry name" value="fungal_TF_MHR"/>
    <property type="match status" value="1"/>
</dbReference>
<dbReference type="Pfam" id="PF00172">
    <property type="entry name" value="Zn_clus"/>
    <property type="match status" value="1"/>
</dbReference>
<dbReference type="PANTHER" id="PTHR47660:SF7">
    <property type="entry name" value="TRANSCRIPTION FACTOR WITH C2H2 AND ZN(2)-CYS(6) DNA BINDING DOMAIN (EUROFUNG)"/>
    <property type="match status" value="1"/>
</dbReference>
<feature type="compositionally biased region" description="Low complexity" evidence="9">
    <location>
        <begin position="217"/>
        <end position="228"/>
    </location>
</feature>
<dbReference type="PROSITE" id="PS50048">
    <property type="entry name" value="ZN2_CY6_FUNGAL_2"/>
    <property type="match status" value="1"/>
</dbReference>
<dbReference type="GO" id="GO:0008270">
    <property type="term" value="F:zinc ion binding"/>
    <property type="evidence" value="ECO:0007669"/>
    <property type="project" value="UniProtKB-KW"/>
</dbReference>
<dbReference type="InterPro" id="IPR036864">
    <property type="entry name" value="Zn2-C6_fun-type_DNA-bd_sf"/>
</dbReference>
<protein>
    <submittedName>
        <fullName evidence="12">Uncharacterized protein</fullName>
    </submittedName>
</protein>
<keyword evidence="2" id="KW-0677">Repeat</keyword>
<dbReference type="InterPro" id="IPR013087">
    <property type="entry name" value="Znf_C2H2_type"/>
</dbReference>
<dbReference type="PROSITE" id="PS50157">
    <property type="entry name" value="ZINC_FINGER_C2H2_2"/>
    <property type="match status" value="2"/>
</dbReference>
<keyword evidence="7" id="KW-0539">Nucleus</keyword>
<dbReference type="Proteomes" id="UP000800200">
    <property type="component" value="Unassembled WGS sequence"/>
</dbReference>
<evidence type="ECO:0000259" key="10">
    <source>
        <dbReference type="PROSITE" id="PS50048"/>
    </source>
</evidence>
<dbReference type="Gene3D" id="4.10.240.10">
    <property type="entry name" value="Zn(2)-C6 fungal-type DNA-binding domain"/>
    <property type="match status" value="1"/>
</dbReference>
<sequence length="890" mass="99694">MELPLGEEQPRQCALQNRCDICHRTFARHEHLIRHLGSHTREKPFRCSTCGKHFGRQDILNRHLTSHKEEAEGVRPRGSMRACSECASSRIRCSRGVPCKRCSERDLTCEYPQKRPRAASSSSVGQVELPRYDSVHEPFSTVNWLSPSNDTVKDWDAQLASLYNIPSTFGSLGAAFDVQPAEEAGSLWDSVPAGVNPAAEITLSEHNSTNQSLAHHSSISGSSPTDSASIISTTSRYYVEGTGARAPFMGKSHKRRSKACTLVLSEMHPDTLSTADNCLDLVSNDAYEDLLRSLHGENHMHHLGIDMASFPPQAHIAVFAKLYFDKFHPTFPFLSKSSFGQRRANWILLLAVTTVGASYTRSEQSARQRETLFSILRIVLHHRFNGAPSGDVSATSAMSSTNECGAAHELNSVQARILNCVCMFHSGKPELMKQAVFEQWNLVEATHSLDLFSPTVIIAEPRPEDNATFVQHWLQAQSRLRAGFMIWFVDFLIAYESNRKPLMQVLDANAPLPCPEDIWENPSVDRIRVYNSVSTTLPEALETLYMEKRLPDGASEFAVALLIHAICRKTREVFYQSQTQLSEWIPSATMQPRQDRRRVKESWPPATPVLSDWRNSTCDSLDILHWAANGKAALSAGWEHPTILHLHIARLIILTPTSHLDALVHKPLGSHHITAAENDKQIRARSHATQWAIRDQFKARLAVIHAGALFWHIRRYSTDCVVEPYAIYIATLVVWAYSVAVQSVRRQGGHRPTLSTMTYVEQQAENSRAQGTCQAVPDEVATAEHDLDPVPLFVRLDRPCDDEMVQTYVRYGHRMTGYMLRVGDICSKDAPRKILLEGLRLLVGEGVPVVIGTPSNNTQTEHPLEGSDTWGIEQSYAASLRRLHEATRPR</sequence>
<proteinExistence type="predicted"/>
<dbReference type="FunFam" id="3.30.160.60:FF:000671">
    <property type="entry name" value="Zinc finger protein 26"/>
    <property type="match status" value="1"/>
</dbReference>
<dbReference type="PANTHER" id="PTHR47660">
    <property type="entry name" value="TRANSCRIPTION FACTOR WITH C2H2 AND ZN(2)-CYS(6) DNA BINDING DOMAIN (EUROFUNG)-RELATED-RELATED"/>
    <property type="match status" value="1"/>
</dbReference>
<feature type="domain" description="C2H2-type" evidence="11">
    <location>
        <begin position="17"/>
        <end position="44"/>
    </location>
</feature>
<evidence type="ECO:0000256" key="9">
    <source>
        <dbReference type="SAM" id="MobiDB-lite"/>
    </source>
</evidence>
<dbReference type="OrthoDB" id="654211at2759"/>
<dbReference type="InterPro" id="IPR007219">
    <property type="entry name" value="XnlR_reg_dom"/>
</dbReference>
<dbReference type="Pfam" id="PF04082">
    <property type="entry name" value="Fungal_trans"/>
    <property type="match status" value="1"/>
</dbReference>
<dbReference type="GO" id="GO:0003677">
    <property type="term" value="F:DNA binding"/>
    <property type="evidence" value="ECO:0007669"/>
    <property type="project" value="InterPro"/>
</dbReference>
<keyword evidence="1" id="KW-0479">Metal-binding</keyword>
<keyword evidence="3 8" id="KW-0863">Zinc-finger</keyword>
<evidence type="ECO:0000256" key="4">
    <source>
        <dbReference type="ARBA" id="ARBA00022833"/>
    </source>
</evidence>
<dbReference type="InterPro" id="IPR001138">
    <property type="entry name" value="Zn2Cys6_DnaBD"/>
</dbReference>
<keyword evidence="13" id="KW-1185">Reference proteome</keyword>
<evidence type="ECO:0000256" key="6">
    <source>
        <dbReference type="ARBA" id="ARBA00023163"/>
    </source>
</evidence>
<evidence type="ECO:0000256" key="5">
    <source>
        <dbReference type="ARBA" id="ARBA00023015"/>
    </source>
</evidence>
<organism evidence="12 13">
    <name type="scientific">Zopfia rhizophila CBS 207.26</name>
    <dbReference type="NCBI Taxonomy" id="1314779"/>
    <lineage>
        <taxon>Eukaryota</taxon>
        <taxon>Fungi</taxon>
        <taxon>Dikarya</taxon>
        <taxon>Ascomycota</taxon>
        <taxon>Pezizomycotina</taxon>
        <taxon>Dothideomycetes</taxon>
        <taxon>Dothideomycetes incertae sedis</taxon>
        <taxon>Zopfiaceae</taxon>
        <taxon>Zopfia</taxon>
    </lineage>
</organism>
<keyword evidence="6" id="KW-0804">Transcription</keyword>
<accession>A0A6A6DV44</accession>
<evidence type="ECO:0000256" key="2">
    <source>
        <dbReference type="ARBA" id="ARBA00022737"/>
    </source>
</evidence>
<gene>
    <name evidence="12" type="ORF">K469DRAFT_582769</name>
</gene>
<dbReference type="EMBL" id="ML994642">
    <property type="protein sequence ID" value="KAF2183541.1"/>
    <property type="molecule type" value="Genomic_DNA"/>
</dbReference>
<dbReference type="Pfam" id="PF00096">
    <property type="entry name" value="zf-C2H2"/>
    <property type="match status" value="1"/>
</dbReference>
<dbReference type="SMART" id="SM00355">
    <property type="entry name" value="ZnF_C2H2"/>
    <property type="match status" value="2"/>
</dbReference>
<evidence type="ECO:0000313" key="13">
    <source>
        <dbReference type="Proteomes" id="UP000800200"/>
    </source>
</evidence>
<dbReference type="CDD" id="cd00067">
    <property type="entry name" value="GAL4"/>
    <property type="match status" value="1"/>
</dbReference>
<reference evidence="12" key="1">
    <citation type="journal article" date="2020" name="Stud. Mycol.">
        <title>101 Dothideomycetes genomes: a test case for predicting lifestyles and emergence of pathogens.</title>
        <authorList>
            <person name="Haridas S."/>
            <person name="Albert R."/>
            <person name="Binder M."/>
            <person name="Bloem J."/>
            <person name="Labutti K."/>
            <person name="Salamov A."/>
            <person name="Andreopoulos B."/>
            <person name="Baker S."/>
            <person name="Barry K."/>
            <person name="Bills G."/>
            <person name="Bluhm B."/>
            <person name="Cannon C."/>
            <person name="Castanera R."/>
            <person name="Culley D."/>
            <person name="Daum C."/>
            <person name="Ezra D."/>
            <person name="Gonzalez J."/>
            <person name="Henrissat B."/>
            <person name="Kuo A."/>
            <person name="Liang C."/>
            <person name="Lipzen A."/>
            <person name="Lutzoni F."/>
            <person name="Magnuson J."/>
            <person name="Mondo S."/>
            <person name="Nolan M."/>
            <person name="Ohm R."/>
            <person name="Pangilinan J."/>
            <person name="Park H.-J."/>
            <person name="Ramirez L."/>
            <person name="Alfaro M."/>
            <person name="Sun H."/>
            <person name="Tritt A."/>
            <person name="Yoshinaga Y."/>
            <person name="Zwiers L.-H."/>
            <person name="Turgeon B."/>
            <person name="Goodwin S."/>
            <person name="Spatafora J."/>
            <person name="Crous P."/>
            <person name="Grigoriev I."/>
        </authorList>
    </citation>
    <scope>NUCLEOTIDE SEQUENCE</scope>
    <source>
        <strain evidence="12">CBS 207.26</strain>
    </source>
</reference>
<dbReference type="SMART" id="SM00066">
    <property type="entry name" value="GAL4"/>
    <property type="match status" value="1"/>
</dbReference>
<feature type="region of interest" description="Disordered" evidence="9">
    <location>
        <begin position="207"/>
        <end position="228"/>
    </location>
</feature>
<name>A0A6A6DV44_9PEZI</name>
<dbReference type="SUPFAM" id="SSF57667">
    <property type="entry name" value="beta-beta-alpha zinc fingers"/>
    <property type="match status" value="1"/>
</dbReference>
<evidence type="ECO:0000313" key="12">
    <source>
        <dbReference type="EMBL" id="KAF2183541.1"/>
    </source>
</evidence>
<evidence type="ECO:0000256" key="8">
    <source>
        <dbReference type="PROSITE-ProRule" id="PRU00042"/>
    </source>
</evidence>
<dbReference type="AlphaFoldDB" id="A0A6A6DV44"/>
<keyword evidence="5" id="KW-0805">Transcription regulation</keyword>